<keyword evidence="2" id="KW-1185">Reference proteome</keyword>
<protein>
    <submittedName>
        <fullName evidence="1">Uncharacterized protein</fullName>
    </submittedName>
</protein>
<name>A0A120FLC2_9BRAD</name>
<evidence type="ECO:0000313" key="1">
    <source>
        <dbReference type="EMBL" id="KWV51977.1"/>
    </source>
</evidence>
<proteinExistence type="predicted"/>
<accession>A0A120FLC2</accession>
<organism evidence="1 2">
    <name type="scientific">Bradyrhizobium macuxiense</name>
    <dbReference type="NCBI Taxonomy" id="1755647"/>
    <lineage>
        <taxon>Bacteria</taxon>
        <taxon>Pseudomonadati</taxon>
        <taxon>Pseudomonadota</taxon>
        <taxon>Alphaproteobacteria</taxon>
        <taxon>Hyphomicrobiales</taxon>
        <taxon>Nitrobacteraceae</taxon>
        <taxon>Bradyrhizobium</taxon>
    </lineage>
</organism>
<sequence length="175" mass="19365">MHASEILAALPMEADAMKSGYVVAIAALAIAHILRPTSLAKILQPVLIEATDTVDVIYLMIRKSAKYPQPREAMGEILATVDIDIAVAVGLDCSSHVANPDIAIRLNLPSEESRTRRIAQNIHQPLCSQLRHFILINKIEPPTPKRRWLSLRSLTYIRSAIKTLFPIDYPTAIVP</sequence>
<evidence type="ECO:0000313" key="2">
    <source>
        <dbReference type="Proteomes" id="UP000057737"/>
    </source>
</evidence>
<dbReference type="AlphaFoldDB" id="A0A120FLC2"/>
<dbReference type="EMBL" id="LNCU01000086">
    <property type="protein sequence ID" value="KWV51977.1"/>
    <property type="molecule type" value="Genomic_DNA"/>
</dbReference>
<reference evidence="1 2" key="1">
    <citation type="submission" date="2015-11" db="EMBL/GenBank/DDBJ databases">
        <title>Draft Genome Sequence of the Strain BR 10303 (Bradyrhizobium sp.) isolated from nodules of Centrolobium paraense.</title>
        <authorList>
            <person name="Zelli J.E."/>
            <person name="Simoes-Araujo J.L."/>
            <person name="Barauna A.C."/>
            <person name="Silva K."/>
        </authorList>
    </citation>
    <scope>NUCLEOTIDE SEQUENCE [LARGE SCALE GENOMIC DNA]</scope>
    <source>
        <strain evidence="1 2">BR 10303</strain>
    </source>
</reference>
<dbReference type="Proteomes" id="UP000057737">
    <property type="component" value="Unassembled WGS sequence"/>
</dbReference>
<gene>
    <name evidence="1" type="ORF">AS156_11180</name>
</gene>
<comment type="caution">
    <text evidence="1">The sequence shown here is derived from an EMBL/GenBank/DDBJ whole genome shotgun (WGS) entry which is preliminary data.</text>
</comment>